<organism evidence="3 4">
    <name type="scientific">Aquitalea magnusonii</name>
    <dbReference type="NCBI Taxonomy" id="332411"/>
    <lineage>
        <taxon>Bacteria</taxon>
        <taxon>Pseudomonadati</taxon>
        <taxon>Pseudomonadota</taxon>
        <taxon>Betaproteobacteria</taxon>
        <taxon>Neisseriales</taxon>
        <taxon>Chromobacteriaceae</taxon>
        <taxon>Aquitalea</taxon>
    </lineage>
</organism>
<accession>A0A318JBY1</accession>
<keyword evidence="4" id="KW-1185">Reference proteome</keyword>
<dbReference type="GO" id="GO:0016491">
    <property type="term" value="F:oxidoreductase activity"/>
    <property type="evidence" value="ECO:0007669"/>
    <property type="project" value="UniProtKB-KW"/>
</dbReference>
<dbReference type="AlphaFoldDB" id="A0A318JBY1"/>
<dbReference type="Gene3D" id="3.50.50.60">
    <property type="entry name" value="FAD/NAD(P)-binding domain"/>
    <property type="match status" value="1"/>
</dbReference>
<dbReference type="RefSeq" id="WP_110313495.1">
    <property type="nucleotide sequence ID" value="NZ_QJKC01000011.1"/>
</dbReference>
<evidence type="ECO:0000313" key="3">
    <source>
        <dbReference type="EMBL" id="PXX45662.1"/>
    </source>
</evidence>
<comment type="caution">
    <text evidence="3">The sequence shown here is derived from an EMBL/GenBank/DDBJ whole genome shotgun (WGS) entry which is preliminary data.</text>
</comment>
<dbReference type="PANTHER" id="PTHR13847">
    <property type="entry name" value="SARCOSINE DEHYDROGENASE-RELATED"/>
    <property type="match status" value="1"/>
</dbReference>
<name>A0A318JBY1_9NEIS</name>
<dbReference type="Pfam" id="PF01266">
    <property type="entry name" value="DAO"/>
    <property type="match status" value="1"/>
</dbReference>
<dbReference type="Proteomes" id="UP000248395">
    <property type="component" value="Unassembled WGS sequence"/>
</dbReference>
<dbReference type="InterPro" id="IPR006076">
    <property type="entry name" value="FAD-dep_OxRdtase"/>
</dbReference>
<evidence type="ECO:0000313" key="4">
    <source>
        <dbReference type="Proteomes" id="UP000248395"/>
    </source>
</evidence>
<evidence type="ECO:0000259" key="2">
    <source>
        <dbReference type="Pfam" id="PF01266"/>
    </source>
</evidence>
<dbReference type="InterPro" id="IPR036188">
    <property type="entry name" value="FAD/NAD-bd_sf"/>
</dbReference>
<dbReference type="Gene3D" id="3.30.9.10">
    <property type="entry name" value="D-Amino Acid Oxidase, subunit A, domain 2"/>
    <property type="match status" value="1"/>
</dbReference>
<dbReference type="OrthoDB" id="9342835at2"/>
<gene>
    <name evidence="3" type="ORF">DFR38_11153</name>
</gene>
<dbReference type="EMBL" id="QJKC01000011">
    <property type="protein sequence ID" value="PXX45662.1"/>
    <property type="molecule type" value="Genomic_DNA"/>
</dbReference>
<keyword evidence="1" id="KW-0560">Oxidoreductase</keyword>
<protein>
    <submittedName>
        <fullName evidence="3">Gamma-glutamylputrescine oxidase</fullName>
    </submittedName>
</protein>
<proteinExistence type="predicted"/>
<reference evidence="3 4" key="1">
    <citation type="submission" date="2018-05" db="EMBL/GenBank/DDBJ databases">
        <title>Genomic Encyclopedia of Type Strains, Phase IV (KMG-IV): sequencing the most valuable type-strain genomes for metagenomic binning, comparative biology and taxonomic classification.</title>
        <authorList>
            <person name="Goeker M."/>
        </authorList>
    </citation>
    <scope>NUCLEOTIDE SEQUENCE [LARGE SCALE GENOMIC DNA]</scope>
    <source>
        <strain evidence="3 4">DSM 25134</strain>
    </source>
</reference>
<evidence type="ECO:0000256" key="1">
    <source>
        <dbReference type="ARBA" id="ARBA00023002"/>
    </source>
</evidence>
<feature type="domain" description="FAD dependent oxidoreductase" evidence="2">
    <location>
        <begin position="34"/>
        <end position="385"/>
    </location>
</feature>
<dbReference type="SUPFAM" id="SSF51905">
    <property type="entry name" value="FAD/NAD(P)-binding domain"/>
    <property type="match status" value="1"/>
</dbReference>
<dbReference type="PROSITE" id="PS51257">
    <property type="entry name" value="PROKAR_LIPOPROTEIN"/>
    <property type="match status" value="1"/>
</dbReference>
<dbReference type="GO" id="GO:0005737">
    <property type="term" value="C:cytoplasm"/>
    <property type="evidence" value="ECO:0007669"/>
    <property type="project" value="TreeGrafter"/>
</dbReference>
<sequence>MLRFARQPHAPSYYCATAHAWQACPELQGSASVDVCVVGGGLAGLSAALNLAERGLSVALLEGSAIGFGASGRNGGQVIAGYACGIDTLREQLGAELARVMWDMSVEAVDIIDDRVRRHGIDCDWTRGFCNAALKPRHMQELAEWQQEAEEEYGYGGMELWDKARLAQQLGSERYLGGLYDPRSGHLHPLNYALGLARAAQAAGVRIYEQTPVLRLEHGSRPKVHAEHGTISCDHVVLACNAYIGQLVPQLERKIMPAGTYVIATEALGRERAASLIANNMAVCDTNFVLDYYRLSADHRLLFGGKVSYSGKQPHNLAAAMRQDMLRVFPQLADVKVDYAWGGFCDITVNRAPDLGRLDGNIYYMQGFSGHGVNVTGIAGKVIAEAIAGTAGRLDLFARLQHRDFPGGKLLRTPALVLGMAYYRMLDAL</sequence>
<dbReference type="PANTHER" id="PTHR13847:SF281">
    <property type="entry name" value="FAD DEPENDENT OXIDOREDUCTASE DOMAIN-CONTAINING PROTEIN"/>
    <property type="match status" value="1"/>
</dbReference>